<comment type="caution">
    <text evidence="1">The sequence shown here is derived from an EMBL/GenBank/DDBJ whole genome shotgun (WGS) entry which is preliminary data.</text>
</comment>
<protein>
    <submittedName>
        <fullName evidence="1">Uncharacterized protein</fullName>
    </submittedName>
</protein>
<dbReference type="Proteomes" id="UP000317176">
    <property type="component" value="Unassembled WGS sequence"/>
</dbReference>
<evidence type="ECO:0000313" key="2">
    <source>
        <dbReference type="Proteomes" id="UP000317176"/>
    </source>
</evidence>
<name>A0A562LQQ7_9BRAD</name>
<organism evidence="1 2">
    <name type="scientific">Bradyrhizobium daqingense</name>
    <dbReference type="NCBI Taxonomy" id="993502"/>
    <lineage>
        <taxon>Bacteria</taxon>
        <taxon>Pseudomonadati</taxon>
        <taxon>Pseudomonadota</taxon>
        <taxon>Alphaproteobacteria</taxon>
        <taxon>Hyphomicrobiales</taxon>
        <taxon>Nitrobacteraceae</taxon>
        <taxon>Bradyrhizobium</taxon>
    </lineage>
</organism>
<keyword evidence="2" id="KW-1185">Reference proteome</keyword>
<evidence type="ECO:0000313" key="1">
    <source>
        <dbReference type="EMBL" id="TWI09974.1"/>
    </source>
</evidence>
<proteinExistence type="predicted"/>
<gene>
    <name evidence="1" type="ORF">IQ17_01054</name>
</gene>
<reference evidence="1 2" key="1">
    <citation type="journal article" date="2015" name="Stand. Genomic Sci.">
        <title>Genomic Encyclopedia of Bacterial and Archaeal Type Strains, Phase III: the genomes of soil and plant-associated and newly described type strains.</title>
        <authorList>
            <person name="Whitman W.B."/>
            <person name="Woyke T."/>
            <person name="Klenk H.P."/>
            <person name="Zhou Y."/>
            <person name="Lilburn T.G."/>
            <person name="Beck B.J."/>
            <person name="De Vos P."/>
            <person name="Vandamme P."/>
            <person name="Eisen J.A."/>
            <person name="Garrity G."/>
            <person name="Hugenholtz P."/>
            <person name="Kyrpides N.C."/>
        </authorList>
    </citation>
    <scope>NUCLEOTIDE SEQUENCE [LARGE SCALE GENOMIC DNA]</scope>
    <source>
        <strain evidence="1 2">CGMCC 1.10947</strain>
    </source>
</reference>
<accession>A0A562LQQ7</accession>
<dbReference type="EMBL" id="VLKL01000002">
    <property type="protein sequence ID" value="TWI09974.1"/>
    <property type="molecule type" value="Genomic_DNA"/>
</dbReference>
<sequence length="71" mass="7373">MHGSMADPLLARADAALDGAERLRLALVRERAFARAICAHASQLRTLQTGLIPTVAIALTVSAPAPARGQA</sequence>
<dbReference type="AlphaFoldDB" id="A0A562LQQ7"/>